<sequence length="57" mass="6243">RTVLLLLFWAGWLGMLGAAAAIVARAPRCRPLPAQSWWQLGALYRAPPRPFGGDLRG</sequence>
<dbReference type="GO" id="GO:0016324">
    <property type="term" value="C:apical plasma membrane"/>
    <property type="evidence" value="ECO:0007669"/>
    <property type="project" value="TreeGrafter"/>
</dbReference>
<feature type="domain" description="Solute carrier family 3 member 2 N-terminal" evidence="2">
    <location>
        <begin position="1"/>
        <end position="44"/>
    </location>
</feature>
<name>A0A7K9T950_9PICI</name>
<dbReference type="InterPro" id="IPR042280">
    <property type="entry name" value="SLC3A2"/>
</dbReference>
<dbReference type="GO" id="GO:1903801">
    <property type="term" value="P:L-leucine import across plasma membrane"/>
    <property type="evidence" value="ECO:0007669"/>
    <property type="project" value="TreeGrafter"/>
</dbReference>
<dbReference type="InterPro" id="IPR031984">
    <property type="entry name" value="SLC3A2_N"/>
</dbReference>
<evidence type="ECO:0000256" key="1">
    <source>
        <dbReference type="SAM" id="SignalP"/>
    </source>
</evidence>
<dbReference type="GO" id="GO:1904273">
    <property type="term" value="P:L-alanine import across plasma membrane"/>
    <property type="evidence" value="ECO:0007669"/>
    <property type="project" value="TreeGrafter"/>
</dbReference>
<protein>
    <submittedName>
        <fullName evidence="3">4F2 protein</fullName>
    </submittedName>
</protein>
<dbReference type="EMBL" id="VWZX01008749">
    <property type="protein sequence ID" value="NXI45079.1"/>
    <property type="molecule type" value="Genomic_DNA"/>
</dbReference>
<dbReference type="PANTHER" id="PTHR46673">
    <property type="entry name" value="4F2 CELL-SURFACE ANTIGEN HEAVY CHAIN"/>
    <property type="match status" value="1"/>
</dbReference>
<accession>A0A7K9T950</accession>
<dbReference type="AlphaFoldDB" id="A0A7K9T950"/>
<dbReference type="OrthoDB" id="1740265at2759"/>
<dbReference type="GO" id="GO:0015190">
    <property type="term" value="F:L-leucine transmembrane transporter activity"/>
    <property type="evidence" value="ECO:0007669"/>
    <property type="project" value="TreeGrafter"/>
</dbReference>
<keyword evidence="4" id="KW-1185">Reference proteome</keyword>
<dbReference type="Proteomes" id="UP000566440">
    <property type="component" value="Unassembled WGS sequence"/>
</dbReference>
<gene>
    <name evidence="3" type="primary">Slc3a2</name>
    <name evidence="3" type="ORF">GALDEA_R15828</name>
</gene>
<evidence type="ECO:0000313" key="4">
    <source>
        <dbReference type="Proteomes" id="UP000566440"/>
    </source>
</evidence>
<comment type="caution">
    <text evidence="3">The sequence shown here is derived from an EMBL/GenBank/DDBJ whole genome shotgun (WGS) entry which is preliminary data.</text>
</comment>
<evidence type="ECO:0000259" key="2">
    <source>
        <dbReference type="Pfam" id="PF16028"/>
    </source>
</evidence>
<evidence type="ECO:0000313" key="3">
    <source>
        <dbReference type="EMBL" id="NXI45079.1"/>
    </source>
</evidence>
<feature type="non-terminal residue" evidence="3">
    <location>
        <position position="57"/>
    </location>
</feature>
<dbReference type="GO" id="GO:0015823">
    <property type="term" value="P:phenylalanine transport"/>
    <property type="evidence" value="ECO:0007669"/>
    <property type="project" value="TreeGrafter"/>
</dbReference>
<dbReference type="Pfam" id="PF16028">
    <property type="entry name" value="SLC3A2_N"/>
    <property type="match status" value="1"/>
</dbReference>
<feature type="signal peptide" evidence="1">
    <location>
        <begin position="1"/>
        <end position="21"/>
    </location>
</feature>
<feature type="non-terminal residue" evidence="3">
    <location>
        <position position="1"/>
    </location>
</feature>
<proteinExistence type="predicted"/>
<dbReference type="PANTHER" id="PTHR46673:SF1">
    <property type="entry name" value="4F2 CELL-SURFACE ANTIGEN HEAVY CHAIN"/>
    <property type="match status" value="1"/>
</dbReference>
<feature type="chain" id="PRO_5029556018" evidence="1">
    <location>
        <begin position="22"/>
        <end position="57"/>
    </location>
</feature>
<dbReference type="GO" id="GO:0016323">
    <property type="term" value="C:basolateral plasma membrane"/>
    <property type="evidence" value="ECO:0007669"/>
    <property type="project" value="TreeGrafter"/>
</dbReference>
<organism evidence="3 4">
    <name type="scientific">Galbula dea</name>
    <dbReference type="NCBI Taxonomy" id="1109041"/>
    <lineage>
        <taxon>Eukaryota</taxon>
        <taxon>Metazoa</taxon>
        <taxon>Chordata</taxon>
        <taxon>Craniata</taxon>
        <taxon>Vertebrata</taxon>
        <taxon>Euteleostomi</taxon>
        <taxon>Archelosauria</taxon>
        <taxon>Archosauria</taxon>
        <taxon>Dinosauria</taxon>
        <taxon>Saurischia</taxon>
        <taxon>Theropoda</taxon>
        <taxon>Coelurosauria</taxon>
        <taxon>Aves</taxon>
        <taxon>Neognathae</taxon>
        <taxon>Neoaves</taxon>
        <taxon>Telluraves</taxon>
        <taxon>Coraciimorphae</taxon>
        <taxon>Piciformes</taxon>
        <taxon>Galbulidae</taxon>
        <taxon>Galbula</taxon>
    </lineage>
</organism>
<keyword evidence="1" id="KW-0732">Signal</keyword>
<dbReference type="GO" id="GO:0015173">
    <property type="term" value="F:aromatic amino acid transmembrane transporter activity"/>
    <property type="evidence" value="ECO:0007669"/>
    <property type="project" value="TreeGrafter"/>
</dbReference>
<reference evidence="3 4" key="1">
    <citation type="submission" date="2019-09" db="EMBL/GenBank/DDBJ databases">
        <title>Bird 10,000 Genomes (B10K) Project - Family phase.</title>
        <authorList>
            <person name="Zhang G."/>
        </authorList>
    </citation>
    <scope>NUCLEOTIDE SEQUENCE [LARGE SCALE GENOMIC DNA]</scope>
    <source>
        <strain evidence="3">B10K-DU-001-62</strain>
        <tissue evidence="3">Muscle</tissue>
    </source>
</reference>
<dbReference type="GO" id="GO:0015180">
    <property type="term" value="F:L-alanine transmembrane transporter activity"/>
    <property type="evidence" value="ECO:0007669"/>
    <property type="project" value="TreeGrafter"/>
</dbReference>